<evidence type="ECO:0000313" key="2">
    <source>
        <dbReference type="Proteomes" id="UP001054945"/>
    </source>
</evidence>
<dbReference type="AlphaFoldDB" id="A0AAV4STZ7"/>
<gene>
    <name evidence="1" type="ORF">CEXT_14891</name>
</gene>
<evidence type="ECO:0000313" key="1">
    <source>
        <dbReference type="EMBL" id="GIY37549.1"/>
    </source>
</evidence>
<protein>
    <submittedName>
        <fullName evidence="1">Uncharacterized protein</fullName>
    </submittedName>
</protein>
<dbReference type="Proteomes" id="UP001054945">
    <property type="component" value="Unassembled WGS sequence"/>
</dbReference>
<comment type="caution">
    <text evidence="1">The sequence shown here is derived from an EMBL/GenBank/DDBJ whole genome shotgun (WGS) entry which is preliminary data.</text>
</comment>
<keyword evidence="2" id="KW-1185">Reference proteome</keyword>
<name>A0AAV4STZ7_CAEEX</name>
<proteinExistence type="predicted"/>
<sequence>MERRRGHDGSTVGRRFVQSRMLPIFIHYRMFENFHQVAYREDHQQMLNNNSATNASGGQGTLTGDAKIHAANSFHICLGVTHA</sequence>
<dbReference type="EMBL" id="BPLR01010182">
    <property type="protein sequence ID" value="GIY37549.1"/>
    <property type="molecule type" value="Genomic_DNA"/>
</dbReference>
<reference evidence="1 2" key="1">
    <citation type="submission" date="2021-06" db="EMBL/GenBank/DDBJ databases">
        <title>Caerostris extrusa draft genome.</title>
        <authorList>
            <person name="Kono N."/>
            <person name="Arakawa K."/>
        </authorList>
    </citation>
    <scope>NUCLEOTIDE SEQUENCE [LARGE SCALE GENOMIC DNA]</scope>
</reference>
<organism evidence="1 2">
    <name type="scientific">Caerostris extrusa</name>
    <name type="common">Bark spider</name>
    <name type="synonym">Caerostris bankana</name>
    <dbReference type="NCBI Taxonomy" id="172846"/>
    <lineage>
        <taxon>Eukaryota</taxon>
        <taxon>Metazoa</taxon>
        <taxon>Ecdysozoa</taxon>
        <taxon>Arthropoda</taxon>
        <taxon>Chelicerata</taxon>
        <taxon>Arachnida</taxon>
        <taxon>Araneae</taxon>
        <taxon>Araneomorphae</taxon>
        <taxon>Entelegynae</taxon>
        <taxon>Araneoidea</taxon>
        <taxon>Araneidae</taxon>
        <taxon>Caerostris</taxon>
    </lineage>
</organism>
<accession>A0AAV4STZ7</accession>